<dbReference type="EMBL" id="VNHN01000111">
    <property type="protein sequence ID" value="TYO94888.1"/>
    <property type="molecule type" value="Genomic_DNA"/>
</dbReference>
<evidence type="ECO:0000313" key="2">
    <source>
        <dbReference type="Proteomes" id="UP000324170"/>
    </source>
</evidence>
<sequence length="44" mass="4392">MPGPVPGLRVGSSRIGQGAPLSVKSVAVLTATEGSFNLVLLDSI</sequence>
<organism evidence="1 2">
    <name type="scientific">Xenorhabdus doucetiae</name>
    <dbReference type="NCBI Taxonomy" id="351671"/>
    <lineage>
        <taxon>Bacteria</taxon>
        <taxon>Pseudomonadati</taxon>
        <taxon>Pseudomonadota</taxon>
        <taxon>Gammaproteobacteria</taxon>
        <taxon>Enterobacterales</taxon>
        <taxon>Morganellaceae</taxon>
        <taxon>Xenorhabdus</taxon>
    </lineage>
</organism>
<name>A0ABY3NLW1_9GAMM</name>
<accession>A0ABY3NLW1</accession>
<reference evidence="1 2" key="1">
    <citation type="submission" date="2019-07" db="EMBL/GenBank/DDBJ databases">
        <title>Genomic Encyclopedia of Type Strains, Phase I: the one thousand microbial genomes (KMG-I) project.</title>
        <authorList>
            <person name="Kyrpides N."/>
        </authorList>
    </citation>
    <scope>NUCLEOTIDE SEQUENCE [LARGE SCALE GENOMIC DNA]</scope>
    <source>
        <strain evidence="1 2">DSM 17909</strain>
    </source>
</reference>
<proteinExistence type="predicted"/>
<dbReference type="Proteomes" id="UP000324170">
    <property type="component" value="Unassembled WGS sequence"/>
</dbReference>
<evidence type="ECO:0000313" key="1">
    <source>
        <dbReference type="EMBL" id="TYO94888.1"/>
    </source>
</evidence>
<protein>
    <submittedName>
        <fullName evidence="1">Uncharacterized protein</fullName>
    </submittedName>
</protein>
<gene>
    <name evidence="1" type="ORF">LY16_03587</name>
</gene>
<comment type="caution">
    <text evidence="1">The sequence shown here is derived from an EMBL/GenBank/DDBJ whole genome shotgun (WGS) entry which is preliminary data.</text>
</comment>
<keyword evidence="2" id="KW-1185">Reference proteome</keyword>